<geneLocation type="mitochondrion" evidence="2"/>
<protein>
    <submittedName>
        <fullName evidence="2">Uncharacterized protein</fullName>
    </submittedName>
</protein>
<proteinExistence type="predicted"/>
<dbReference type="AlphaFoldDB" id="A0A2I6QD09"/>
<name>A0A2I6QD09_9BASI</name>
<evidence type="ECO:0000256" key="1">
    <source>
        <dbReference type="SAM" id="Phobius"/>
    </source>
</evidence>
<keyword evidence="2" id="KW-0496">Mitochondrion</keyword>
<dbReference type="EMBL" id="KY911097">
    <property type="protein sequence ID" value="AUN28260.1"/>
    <property type="molecule type" value="Genomic_DNA"/>
</dbReference>
<keyword evidence="1" id="KW-0472">Membrane</keyword>
<sequence>MKLFMLVLHQIFIVVFNIIIWSIVILFEIYKIMLGDKKYIYKQYVMSKIFDRGGFDGITFKVLYSSPDYRKSFIKLASDKTINIKSASDLSILDAFSNFMPLTLEQAFICHFEPSWNSSKRVAYPFKRKSSTSGIEVIVKLVDKSETLVFHNQKDAAMNLGCGRSTICRLINTGYCYDSKKLGKVFIESKYKGKQDYNKLNISNPVSFTKEEFGMIENLNPNICYVVSKDLQTIIGEFTTFKELISYMDCKHKNPQNLANKKYLFLPGPNCQSEYKDQFYIFKIARLFDSNKVTKHRLKDISIMKIQDDGSFKEIVILQGLKNVVNYLETVEKEENVGIGDFFYKYANKDKVYRGKYKFKRSLEIK</sequence>
<accession>A0A2I6QD09</accession>
<evidence type="ECO:0000313" key="2">
    <source>
        <dbReference type="EMBL" id="AUN28260.1"/>
    </source>
</evidence>
<gene>
    <name evidence="2" type="primary">orf366</name>
</gene>
<organism evidence="2">
    <name type="scientific">Malassezia slooffiae</name>
    <dbReference type="NCBI Taxonomy" id="76776"/>
    <lineage>
        <taxon>Eukaryota</taxon>
        <taxon>Fungi</taxon>
        <taxon>Dikarya</taxon>
        <taxon>Basidiomycota</taxon>
        <taxon>Ustilaginomycotina</taxon>
        <taxon>Malasseziomycetes</taxon>
        <taxon>Malasseziales</taxon>
        <taxon>Malasseziaceae</taxon>
        <taxon>Malassezia</taxon>
    </lineage>
</organism>
<keyword evidence="1" id="KW-1133">Transmembrane helix</keyword>
<reference evidence="2" key="1">
    <citation type="submission" date="2017-04" db="EMBL/GenBank/DDBJ databases">
        <authorList>
            <person name="Afonso C.L."/>
            <person name="Miller P.J."/>
            <person name="Scott M.A."/>
            <person name="Spackman E."/>
            <person name="Goraichik I."/>
            <person name="Dimitrov K.M."/>
            <person name="Suarez D.L."/>
            <person name="Swayne D.E."/>
        </authorList>
    </citation>
    <scope>NUCLEOTIDE SEQUENCE</scope>
</reference>
<feature type="transmembrane region" description="Helical" evidence="1">
    <location>
        <begin position="6"/>
        <end position="30"/>
    </location>
</feature>
<keyword evidence="1" id="KW-0812">Transmembrane</keyword>